<evidence type="ECO:0000259" key="6">
    <source>
        <dbReference type="PROSITE" id="PS50111"/>
    </source>
</evidence>
<evidence type="ECO:0000256" key="1">
    <source>
        <dbReference type="ARBA" id="ARBA00022500"/>
    </source>
</evidence>
<feature type="transmembrane region" description="Helical" evidence="5">
    <location>
        <begin position="310"/>
        <end position="331"/>
    </location>
</feature>
<dbReference type="GO" id="GO:0006935">
    <property type="term" value="P:chemotaxis"/>
    <property type="evidence" value="ECO:0007669"/>
    <property type="project" value="UniProtKB-KW"/>
</dbReference>
<dbReference type="SMART" id="SM00283">
    <property type="entry name" value="MA"/>
    <property type="match status" value="1"/>
</dbReference>
<name>A0A3B0X9I7_9ZZZZ</name>
<dbReference type="PROSITE" id="PS50111">
    <property type="entry name" value="CHEMOTAXIS_TRANSDUC_2"/>
    <property type="match status" value="1"/>
</dbReference>
<keyword evidence="5" id="KW-0812">Transmembrane</keyword>
<keyword evidence="5" id="KW-1133">Transmembrane helix</keyword>
<dbReference type="InterPro" id="IPR051310">
    <property type="entry name" value="MCP_chemotaxis"/>
</dbReference>
<dbReference type="GO" id="GO:0004888">
    <property type="term" value="F:transmembrane signaling receptor activity"/>
    <property type="evidence" value="ECO:0007669"/>
    <property type="project" value="TreeGrafter"/>
</dbReference>
<evidence type="ECO:0000256" key="4">
    <source>
        <dbReference type="SAM" id="MobiDB-lite"/>
    </source>
</evidence>
<dbReference type="CDD" id="cd11386">
    <property type="entry name" value="MCP_signal"/>
    <property type="match status" value="1"/>
</dbReference>
<sequence length="654" mass="70059">MSFNNISVRIKLALMLLAPIAALVYFSSSQIIYSYNQYTEQGNVQSLAKVSAQAAVLVHELQKERGLTAGFVSSSGKKFGIKLPEQRKQTDIQINAWNQLIQDFDPKAEGGEFDGNMSAVNQLLSALSGHRSSVSNLSINTKMAIGFYSNLNLKMLGLIEILPEISTHSSIANRASAYTSFLYSKERAGVERAVLAGVFVKDKFTSQTYQKFSSLVTMQSTYLDVFKSIATPQALEFYNNTMQGEYITETKKIRNIAMSAANKENIGVDSTRWFKMQTGKINLLKKVDDWLSEDMLAYSENLKNNAQTKLIIISVVSLIAFLLSGLLAFLVQNYIVKYLTHAVKIANDIAEGRLDSKIELQSTDEVGMLLKAIEAMQQKLIEVVKEIQGNSSQISSASAQVSDTASSLSEAASEQAASVEQTSASIEEMGASISQNSENALTTDKIASESASAARDGGEAVSSTVKAMTQIADKISIIEDIAYQTNMLALNAAIEAARAGEHGKGFAVVAAEVRKLAERSQVAASEISTLTGDSVKVAEKAGSLLGEMVPDITRTAELVQEITAASEEQSSGVGQINSAMQQLDKVTQQNAASSEELAATAEQMQAQSANLQKVVGFFSLAAGSSNNNPVPITSARSSTAPKSPALRTVSTGGG</sequence>
<dbReference type="GO" id="GO:0005886">
    <property type="term" value="C:plasma membrane"/>
    <property type="evidence" value="ECO:0007669"/>
    <property type="project" value="TreeGrafter"/>
</dbReference>
<evidence type="ECO:0000256" key="5">
    <source>
        <dbReference type="SAM" id="Phobius"/>
    </source>
</evidence>
<keyword evidence="1" id="KW-0145">Chemotaxis</keyword>
<dbReference type="InterPro" id="IPR013587">
    <property type="entry name" value="Nitrate/nitrite_sensing"/>
</dbReference>
<dbReference type="CDD" id="cd06225">
    <property type="entry name" value="HAMP"/>
    <property type="match status" value="1"/>
</dbReference>
<evidence type="ECO:0000313" key="8">
    <source>
        <dbReference type="EMBL" id="VAW64918.1"/>
    </source>
</evidence>
<dbReference type="FunFam" id="1.10.287.950:FF:000001">
    <property type="entry name" value="Methyl-accepting chemotaxis sensory transducer"/>
    <property type="match status" value="1"/>
</dbReference>
<protein>
    <submittedName>
        <fullName evidence="8">Methyl-accepting chemotaxis sensor/transducer protein</fullName>
    </submittedName>
</protein>
<organism evidence="8">
    <name type="scientific">hydrothermal vent metagenome</name>
    <dbReference type="NCBI Taxonomy" id="652676"/>
    <lineage>
        <taxon>unclassified sequences</taxon>
        <taxon>metagenomes</taxon>
        <taxon>ecological metagenomes</taxon>
    </lineage>
</organism>
<dbReference type="EMBL" id="UOFG01000241">
    <property type="protein sequence ID" value="VAW64918.1"/>
    <property type="molecule type" value="Genomic_DNA"/>
</dbReference>
<dbReference type="GO" id="GO:0007165">
    <property type="term" value="P:signal transduction"/>
    <property type="evidence" value="ECO:0007669"/>
    <property type="project" value="InterPro"/>
</dbReference>
<gene>
    <name evidence="8" type="ORF">MNBD_GAMMA11-1206</name>
</gene>
<dbReference type="PANTHER" id="PTHR43531:SF11">
    <property type="entry name" value="METHYL-ACCEPTING CHEMOTAXIS PROTEIN 3"/>
    <property type="match status" value="1"/>
</dbReference>
<reference evidence="8" key="1">
    <citation type="submission" date="2018-06" db="EMBL/GenBank/DDBJ databases">
        <authorList>
            <person name="Zhirakovskaya E."/>
        </authorList>
    </citation>
    <scope>NUCLEOTIDE SEQUENCE</scope>
</reference>
<dbReference type="SUPFAM" id="SSF58104">
    <property type="entry name" value="Methyl-accepting chemotaxis protein (MCP) signaling domain"/>
    <property type="match status" value="1"/>
</dbReference>
<dbReference type="SMART" id="SM00304">
    <property type="entry name" value="HAMP"/>
    <property type="match status" value="1"/>
</dbReference>
<dbReference type="PROSITE" id="PS50885">
    <property type="entry name" value="HAMP"/>
    <property type="match status" value="1"/>
</dbReference>
<dbReference type="Pfam" id="PF08376">
    <property type="entry name" value="NIT"/>
    <property type="match status" value="1"/>
</dbReference>
<feature type="compositionally biased region" description="Polar residues" evidence="4">
    <location>
        <begin position="629"/>
        <end position="641"/>
    </location>
</feature>
<feature type="domain" description="HAMP" evidence="7">
    <location>
        <begin position="333"/>
        <end position="385"/>
    </location>
</feature>
<feature type="coiled-coil region" evidence="3">
    <location>
        <begin position="576"/>
        <end position="614"/>
    </location>
</feature>
<dbReference type="InterPro" id="IPR004089">
    <property type="entry name" value="MCPsignal_dom"/>
</dbReference>
<proteinExistence type="inferred from homology"/>
<dbReference type="AlphaFoldDB" id="A0A3B0X9I7"/>
<dbReference type="Pfam" id="PF00015">
    <property type="entry name" value="MCPsignal"/>
    <property type="match status" value="1"/>
</dbReference>
<comment type="similarity">
    <text evidence="2">Belongs to the methyl-accepting chemotaxis (MCP) protein family.</text>
</comment>
<feature type="domain" description="Methyl-accepting transducer" evidence="6">
    <location>
        <begin position="390"/>
        <end position="605"/>
    </location>
</feature>
<evidence type="ECO:0000256" key="3">
    <source>
        <dbReference type="SAM" id="Coils"/>
    </source>
</evidence>
<keyword evidence="5" id="KW-0472">Membrane</keyword>
<evidence type="ECO:0000256" key="2">
    <source>
        <dbReference type="ARBA" id="ARBA00029447"/>
    </source>
</evidence>
<keyword evidence="3" id="KW-0175">Coiled coil</keyword>
<dbReference type="InterPro" id="IPR003660">
    <property type="entry name" value="HAMP_dom"/>
</dbReference>
<dbReference type="PANTHER" id="PTHR43531">
    <property type="entry name" value="PROTEIN ICFG"/>
    <property type="match status" value="1"/>
</dbReference>
<evidence type="ECO:0000259" key="7">
    <source>
        <dbReference type="PROSITE" id="PS50885"/>
    </source>
</evidence>
<dbReference type="Pfam" id="PF00672">
    <property type="entry name" value="HAMP"/>
    <property type="match status" value="1"/>
</dbReference>
<dbReference type="Gene3D" id="1.10.287.950">
    <property type="entry name" value="Methyl-accepting chemotaxis protein"/>
    <property type="match status" value="1"/>
</dbReference>
<feature type="region of interest" description="Disordered" evidence="4">
    <location>
        <begin position="629"/>
        <end position="654"/>
    </location>
</feature>
<accession>A0A3B0X9I7</accession>